<protein>
    <submittedName>
        <fullName evidence="5">Sulfotransferase domain-containing protein</fullName>
    </submittedName>
</protein>
<organism evidence="4 5">
    <name type="scientific">Plectus sambesii</name>
    <dbReference type="NCBI Taxonomy" id="2011161"/>
    <lineage>
        <taxon>Eukaryota</taxon>
        <taxon>Metazoa</taxon>
        <taxon>Ecdysozoa</taxon>
        <taxon>Nematoda</taxon>
        <taxon>Chromadorea</taxon>
        <taxon>Plectida</taxon>
        <taxon>Plectina</taxon>
        <taxon>Plectoidea</taxon>
        <taxon>Plectidae</taxon>
        <taxon>Plectus</taxon>
    </lineage>
</organism>
<dbReference type="Proteomes" id="UP000887566">
    <property type="component" value="Unplaced"/>
</dbReference>
<reference evidence="5" key="1">
    <citation type="submission" date="2022-11" db="UniProtKB">
        <authorList>
            <consortium name="WormBaseParasite"/>
        </authorList>
    </citation>
    <scope>IDENTIFICATION</scope>
</reference>
<dbReference type="GO" id="GO:0008146">
    <property type="term" value="F:sulfotransferase activity"/>
    <property type="evidence" value="ECO:0007669"/>
    <property type="project" value="InterPro"/>
</dbReference>
<sequence length="295" mass="34705">MASSERERLEKLRQVAAIDPDPQRFQPKSDEVFISTYCKAGTTWTQQIVHQLRTGGHMDFDEIHEVIPYLPFGDIEPQIPLDTPQPANPRCYKSHDTWETVPKGCKYIYVARDPVDNFYSLYLHTHDVLALEEGVTTDDFYFKGYESHVRTVWNHQLSWWKQRNNPDVLFLFYEDYKEDFDGSLKRIADFLNIKLSEEKERVVKEYCSFAFMKQHWAKFNGHLQRSHESQTWHSPTEEVPIKYGKVRNGQGGQGRQLLSPDVVASIEDHWRAAFKNYGFERYADMRNASIESRVQ</sequence>
<accession>A0A914XBW5</accession>
<dbReference type="AlphaFoldDB" id="A0A914XBW5"/>
<proteinExistence type="inferred from homology"/>
<comment type="similarity">
    <text evidence="1">Belongs to the sulfotransferase 1 family.</text>
</comment>
<keyword evidence="4" id="KW-1185">Reference proteome</keyword>
<name>A0A914XBW5_9BILA</name>
<dbReference type="Pfam" id="PF00685">
    <property type="entry name" value="Sulfotransfer_1"/>
    <property type="match status" value="1"/>
</dbReference>
<evidence type="ECO:0000256" key="1">
    <source>
        <dbReference type="ARBA" id="ARBA00005771"/>
    </source>
</evidence>
<dbReference type="SUPFAM" id="SSF52540">
    <property type="entry name" value="P-loop containing nucleoside triphosphate hydrolases"/>
    <property type="match status" value="1"/>
</dbReference>
<dbReference type="InterPro" id="IPR027417">
    <property type="entry name" value="P-loop_NTPase"/>
</dbReference>
<evidence type="ECO:0000259" key="3">
    <source>
        <dbReference type="Pfam" id="PF00685"/>
    </source>
</evidence>
<dbReference type="InterPro" id="IPR000863">
    <property type="entry name" value="Sulfotransferase_dom"/>
</dbReference>
<evidence type="ECO:0000313" key="4">
    <source>
        <dbReference type="Proteomes" id="UP000887566"/>
    </source>
</evidence>
<dbReference type="Gene3D" id="3.40.50.300">
    <property type="entry name" value="P-loop containing nucleotide triphosphate hydrolases"/>
    <property type="match status" value="1"/>
</dbReference>
<evidence type="ECO:0000313" key="5">
    <source>
        <dbReference type="WBParaSite" id="PSAMB.scaffold72size86698.g1407.t1"/>
    </source>
</evidence>
<dbReference type="WBParaSite" id="PSAMB.scaffold72size86698.g1407.t1">
    <property type="protein sequence ID" value="PSAMB.scaffold72size86698.g1407.t1"/>
    <property type="gene ID" value="PSAMB.scaffold72size86698.g1407"/>
</dbReference>
<evidence type="ECO:0000256" key="2">
    <source>
        <dbReference type="ARBA" id="ARBA00022679"/>
    </source>
</evidence>
<keyword evidence="2" id="KW-0808">Transferase</keyword>
<feature type="domain" description="Sulfotransferase" evidence="3">
    <location>
        <begin position="30"/>
        <end position="275"/>
    </location>
</feature>
<dbReference type="PANTHER" id="PTHR11783">
    <property type="entry name" value="SULFOTRANSFERASE SULT"/>
    <property type="match status" value="1"/>
</dbReference>